<proteinExistence type="predicted"/>
<feature type="region of interest" description="Disordered" evidence="1">
    <location>
        <begin position="161"/>
        <end position="265"/>
    </location>
</feature>
<evidence type="ECO:0000256" key="1">
    <source>
        <dbReference type="SAM" id="MobiDB-lite"/>
    </source>
</evidence>
<comment type="caution">
    <text evidence="2">The sequence shown here is derived from an EMBL/GenBank/DDBJ whole genome shotgun (WGS) entry which is preliminary data.</text>
</comment>
<protein>
    <submittedName>
        <fullName evidence="2">Uncharacterized protein</fullName>
    </submittedName>
</protein>
<name>A0A2T6ZZH9_TUBBO</name>
<organism evidence="2 3">
    <name type="scientific">Tuber borchii</name>
    <name type="common">White truffle</name>
    <dbReference type="NCBI Taxonomy" id="42251"/>
    <lineage>
        <taxon>Eukaryota</taxon>
        <taxon>Fungi</taxon>
        <taxon>Dikarya</taxon>
        <taxon>Ascomycota</taxon>
        <taxon>Pezizomycotina</taxon>
        <taxon>Pezizomycetes</taxon>
        <taxon>Pezizales</taxon>
        <taxon>Tuberaceae</taxon>
        <taxon>Tuber</taxon>
    </lineage>
</organism>
<reference evidence="2 3" key="1">
    <citation type="submission" date="2017-04" db="EMBL/GenBank/DDBJ databases">
        <title>Draft genome sequence of Tuber borchii Vittad., a whitish edible truffle.</title>
        <authorList>
            <consortium name="DOE Joint Genome Institute"/>
            <person name="Murat C."/>
            <person name="Kuo A."/>
            <person name="Barry K.W."/>
            <person name="Clum A."/>
            <person name="Dockter R.B."/>
            <person name="Fauchery L."/>
            <person name="Iotti M."/>
            <person name="Kohler A."/>
            <person name="Labutti K."/>
            <person name="Lindquist E.A."/>
            <person name="Lipzen A."/>
            <person name="Ohm R.A."/>
            <person name="Wang M."/>
            <person name="Grigoriev I.V."/>
            <person name="Zambonelli A."/>
            <person name="Martin F.M."/>
        </authorList>
    </citation>
    <scope>NUCLEOTIDE SEQUENCE [LARGE SCALE GENOMIC DNA]</scope>
    <source>
        <strain evidence="2 3">Tbo3840</strain>
    </source>
</reference>
<dbReference type="AlphaFoldDB" id="A0A2T6ZZH9"/>
<accession>A0A2T6ZZH9</accession>
<dbReference type="Proteomes" id="UP000244722">
    <property type="component" value="Unassembled WGS sequence"/>
</dbReference>
<dbReference type="OrthoDB" id="5370381at2759"/>
<dbReference type="EMBL" id="NESQ01000054">
    <property type="protein sequence ID" value="PUU80908.1"/>
    <property type="molecule type" value="Genomic_DNA"/>
</dbReference>
<evidence type="ECO:0000313" key="2">
    <source>
        <dbReference type="EMBL" id="PUU80908.1"/>
    </source>
</evidence>
<feature type="compositionally biased region" description="Pro residues" evidence="1">
    <location>
        <begin position="171"/>
        <end position="187"/>
    </location>
</feature>
<feature type="region of interest" description="Disordered" evidence="1">
    <location>
        <begin position="55"/>
        <end position="79"/>
    </location>
</feature>
<gene>
    <name evidence="2" type="ORF">B9Z19DRAFT_681004</name>
</gene>
<evidence type="ECO:0000313" key="3">
    <source>
        <dbReference type="Proteomes" id="UP000244722"/>
    </source>
</evidence>
<keyword evidence="3" id="KW-1185">Reference proteome</keyword>
<sequence length="280" mass="30183">MSIWASKPTPPTPPLHTTGKTYHSTLLLLLAHSLEPFPTPAPDPGQIIEVPSLLPPPPHRRTFPAASAPSRGRSTREAARKNSSWWEEYGSEALRVREEVDDLQHDLRLAARLQNRVLEIEEGGGRAIWGSGAPLGSAEEIRVLKKEWEGAAAGVVALSRRKQTVTTPSTPRTPLPAIPSPGPPTELPTPRSSGTPRIVEGWLKDSRRSLGFDTSPSMGSQEAPENHKRRSGGNGDVLTPPPSPPPLGSGGGARKRDSAAELPKFEYIPIRVPPLVRYAG</sequence>